<keyword evidence="2" id="KW-1003">Cell membrane</keyword>
<protein>
    <submittedName>
        <fullName evidence="10">DNA translocase FtsK 4TM domain-containing protein</fullName>
    </submittedName>
</protein>
<evidence type="ECO:0000313" key="10">
    <source>
        <dbReference type="EMBL" id="MEQ5348758.1"/>
    </source>
</evidence>
<feature type="transmembrane region" description="Helical" evidence="8">
    <location>
        <begin position="112"/>
        <end position="134"/>
    </location>
</feature>
<keyword evidence="5 8" id="KW-0472">Membrane</keyword>
<feature type="region of interest" description="Disordered" evidence="7">
    <location>
        <begin position="675"/>
        <end position="697"/>
    </location>
</feature>
<feature type="region of interest" description="Disordered" evidence="7">
    <location>
        <begin position="295"/>
        <end position="317"/>
    </location>
</feature>
<dbReference type="PANTHER" id="PTHR22683:SF41">
    <property type="entry name" value="DNA TRANSLOCASE FTSK"/>
    <property type="match status" value="1"/>
</dbReference>
<feature type="coiled-coil region" evidence="6">
    <location>
        <begin position="217"/>
        <end position="247"/>
    </location>
</feature>
<dbReference type="EMBL" id="JBEEWF010000006">
    <property type="protein sequence ID" value="MEQ5348758.1"/>
    <property type="molecule type" value="Genomic_DNA"/>
</dbReference>
<feature type="transmembrane region" description="Helical" evidence="8">
    <location>
        <begin position="67"/>
        <end position="92"/>
    </location>
</feature>
<dbReference type="Proteomes" id="UP001436462">
    <property type="component" value="Unassembled WGS sequence"/>
</dbReference>
<proteinExistence type="predicted"/>
<keyword evidence="3 8" id="KW-0812">Transmembrane</keyword>
<dbReference type="InterPro" id="IPR050206">
    <property type="entry name" value="FtsK/SpoIIIE/SftA"/>
</dbReference>
<keyword evidence="11" id="KW-1185">Reference proteome</keyword>
<feature type="transmembrane region" description="Helical" evidence="8">
    <location>
        <begin position="21"/>
        <end position="47"/>
    </location>
</feature>
<dbReference type="Pfam" id="PF13491">
    <property type="entry name" value="FtsK_4TM"/>
    <property type="match status" value="1"/>
</dbReference>
<feature type="coiled-coil region" evidence="6">
    <location>
        <begin position="447"/>
        <end position="481"/>
    </location>
</feature>
<dbReference type="RefSeq" id="WP_349419917.1">
    <property type="nucleotide sequence ID" value="NZ_JBEEWF010000006.1"/>
</dbReference>
<evidence type="ECO:0000256" key="6">
    <source>
        <dbReference type="SAM" id="Coils"/>
    </source>
</evidence>
<evidence type="ECO:0000256" key="7">
    <source>
        <dbReference type="SAM" id="MobiDB-lite"/>
    </source>
</evidence>
<evidence type="ECO:0000256" key="4">
    <source>
        <dbReference type="ARBA" id="ARBA00022989"/>
    </source>
</evidence>
<feature type="region of interest" description="Disordered" evidence="7">
    <location>
        <begin position="503"/>
        <end position="522"/>
    </location>
</feature>
<feature type="domain" description="DNA translocase FtsK 4TM region" evidence="9">
    <location>
        <begin position="20"/>
        <end position="191"/>
    </location>
</feature>
<evidence type="ECO:0000313" key="11">
    <source>
        <dbReference type="Proteomes" id="UP001436462"/>
    </source>
</evidence>
<dbReference type="InterPro" id="IPR025199">
    <property type="entry name" value="FtsK_4TM"/>
</dbReference>
<evidence type="ECO:0000256" key="5">
    <source>
        <dbReference type="ARBA" id="ARBA00023136"/>
    </source>
</evidence>
<comment type="caution">
    <text evidence="10">The sequence shown here is derived from an EMBL/GenBank/DDBJ whole genome shotgun (WGS) entry which is preliminary data.</text>
</comment>
<gene>
    <name evidence="10" type="ORF">ABN253_11250</name>
</gene>
<evidence type="ECO:0000259" key="9">
    <source>
        <dbReference type="Pfam" id="PF13491"/>
    </source>
</evidence>
<keyword evidence="4 8" id="KW-1133">Transmembrane helix</keyword>
<dbReference type="PANTHER" id="PTHR22683">
    <property type="entry name" value="SPORULATION PROTEIN RELATED"/>
    <property type="match status" value="1"/>
</dbReference>
<comment type="subcellular location">
    <subcellularLocation>
        <location evidence="1">Cell membrane</location>
        <topology evidence="1">Multi-pass membrane protein</topology>
    </subcellularLocation>
</comment>
<organism evidence="10 11">
    <name type="scientific">Proteus genomosp. 6</name>
    <dbReference type="NCBI Taxonomy" id="1311820"/>
    <lineage>
        <taxon>Bacteria</taxon>
        <taxon>Pseudomonadati</taxon>
        <taxon>Pseudomonadota</taxon>
        <taxon>Gammaproteobacteria</taxon>
        <taxon>Enterobacterales</taxon>
        <taxon>Morganellaceae</taxon>
        <taxon>Proteus</taxon>
    </lineage>
</organism>
<feature type="transmembrane region" description="Helical" evidence="8">
    <location>
        <begin position="154"/>
        <end position="178"/>
    </location>
</feature>
<name>A0ABV1LAI4_9GAMM</name>
<evidence type="ECO:0000256" key="1">
    <source>
        <dbReference type="ARBA" id="ARBA00004651"/>
    </source>
</evidence>
<feature type="compositionally biased region" description="Polar residues" evidence="7">
    <location>
        <begin position="503"/>
        <end position="514"/>
    </location>
</feature>
<evidence type="ECO:0000256" key="8">
    <source>
        <dbReference type="SAM" id="Phobius"/>
    </source>
</evidence>
<keyword evidence="6" id="KW-0175">Coiled coil</keyword>
<feature type="non-terminal residue" evidence="10">
    <location>
        <position position="697"/>
    </location>
</feature>
<evidence type="ECO:0000256" key="3">
    <source>
        <dbReference type="ARBA" id="ARBA00022692"/>
    </source>
</evidence>
<evidence type="ECO:0000256" key="2">
    <source>
        <dbReference type="ARBA" id="ARBA00022475"/>
    </source>
</evidence>
<accession>A0ABV1LAI4</accession>
<reference evidence="10 11" key="1">
    <citation type="submission" date="2024-04" db="EMBL/GenBank/DDBJ databases">
        <title>Role of Flies in the Dissemination of Carbapenem-Resistant Enterobacteriaceae (CRE): An Epidemiological and Genomic Study in China.</title>
        <authorList>
            <person name="Kaichao C."/>
            <person name="Zhang R."/>
            <person name="Chen S."/>
        </authorList>
    </citation>
    <scope>NUCLEOTIDE SEQUENCE [LARGE SCALE GENOMIC DNA]</scope>
    <source>
        <strain evidence="11">fly-1011</strain>
    </source>
</reference>
<sequence>MSQEYTEDKNIRLTKISNRRRIWEAILILIGIGAVFLMVSLLSFHPSDPSWSQTTWNEPIQNLGGSIGAWLADILFSAFGLLAYAIPVVVVFGCWNSLRYQQNREYTDFFSLALRTIGALALIFTSCALADLNFDDIYNFSSGGVIGSLFSKALLPWFNVLGATLALLSVWAIGFTLFTGWSWLTITEKIGAVILGSVGFITNRGQNEADYEDEEEEDDTQDVVTELAENLNQKENQQSELATEESDDILFSAPSALELARQQEIDTLQVKAEQEDDLLSFSATNDIADEHAQTLTQADPLVPATVSQPTHTEEEPEHYRFDIPEAFLKKEAQSEVNAPSSFAYSIPEKNIPSVMPFDNEPMAQPSSVSTDSVMPAGRAEPTFSLAPDTDSLTQAATVAATSALVSHGSQVKQGLGPELPRPNPVRLPTRRELYGIHIPSQREAELRRREEAVQSESEDELADIQEQANFEQELRQQFLEQQRERYGEDDSADPEAIIGAHQPNITTPLSSFNHQQDDYRDEPTVTANTFSSTEENNSDIDEDEQYQQQLAAQFKQQLQDRYGDDVSLDDDEDEVLPQISTSAPSLQATTGYQPHIQHSFASQSAQPTQTIEKKVEYPASNAFLQISPRDEEEEEYSPKIELERELTALEAFSPIDDLLDEDPIDPVFTPIVSEPVTPQVAPQSRIEPQPNMAQHFA</sequence>